<sequence>MTSGTDRFPGMARRQDLQDVELVEAEDDLAEAPPGAPTGPPTARSARRRWLVAGALLTVAVVAVAVNQRASTASEDAAVARLAKVPGVLAPVDDSLQVVRRLTQDDLAELAETSGGVLRRAADGSLSYRWSAPGSAGWTTQLLPPDPGLADGVLVRSASACETDEIPMADPASAFRAVCLVADGGTVYGEDGAAIATVPTTAVSVVVLSVADGSVETRWPVPSGDSLALMPGGLVVVGGQVGTSAVATGYDMLTGAERWRYEQDSPVVSGGPGTAGPGVSVYRAGDVVAFVPPDRTHVLLSTDGAPVRSGLIDPDASSWGAGKDPRTGRLVITEGSTRGSTRSTYVAPDGDPAGDLVTDGRPLYAALDDGSVPDRVLTADDDAVHGTRLTTGTSWSVHVDTPGSALVLRGRVLVSGAHGITAVDGASGRVLWRTVDEPGLRPGVLMTDGRHVLVAFERAGPDAVAALVALDPATGAEVFRAPYPAGVEQVAPLGRHLTGTDADGEPVLLE</sequence>
<protein>
    <recommendedName>
        <fullName evidence="2">Pyrrolo-quinoline quinone repeat domain-containing protein</fullName>
    </recommendedName>
</protein>
<evidence type="ECO:0000259" key="2">
    <source>
        <dbReference type="Pfam" id="PF13360"/>
    </source>
</evidence>
<dbReference type="InterPro" id="IPR002372">
    <property type="entry name" value="PQQ_rpt_dom"/>
</dbReference>
<keyword evidence="4" id="KW-1185">Reference proteome</keyword>
<dbReference type="AlphaFoldDB" id="A0A919U402"/>
<dbReference type="SUPFAM" id="SSF50998">
    <property type="entry name" value="Quinoprotein alcohol dehydrogenase-like"/>
    <property type="match status" value="1"/>
</dbReference>
<dbReference type="EMBL" id="BONK01000012">
    <property type="protein sequence ID" value="GIG22629.1"/>
    <property type="molecule type" value="Genomic_DNA"/>
</dbReference>
<evidence type="ECO:0000313" key="4">
    <source>
        <dbReference type="Proteomes" id="UP000632740"/>
    </source>
</evidence>
<dbReference type="Gene3D" id="2.130.10.10">
    <property type="entry name" value="YVTN repeat-like/Quinoprotein amine dehydrogenase"/>
    <property type="match status" value="1"/>
</dbReference>
<dbReference type="Pfam" id="PF13360">
    <property type="entry name" value="PQQ_2"/>
    <property type="match status" value="1"/>
</dbReference>
<reference evidence="3" key="1">
    <citation type="submission" date="2021-01" db="EMBL/GenBank/DDBJ databases">
        <title>Whole genome shotgun sequence of Cellulomonas chitinilytica NBRC 110799.</title>
        <authorList>
            <person name="Komaki H."/>
            <person name="Tamura T."/>
        </authorList>
    </citation>
    <scope>NUCLEOTIDE SEQUENCE</scope>
    <source>
        <strain evidence="3">NBRC 110799</strain>
    </source>
</reference>
<feature type="region of interest" description="Disordered" evidence="1">
    <location>
        <begin position="24"/>
        <end position="45"/>
    </location>
</feature>
<evidence type="ECO:0000256" key="1">
    <source>
        <dbReference type="SAM" id="MobiDB-lite"/>
    </source>
</evidence>
<organism evidence="3 4">
    <name type="scientific">Cellulomonas chitinilytica</name>
    <dbReference type="NCBI Taxonomy" id="398759"/>
    <lineage>
        <taxon>Bacteria</taxon>
        <taxon>Bacillati</taxon>
        <taxon>Actinomycetota</taxon>
        <taxon>Actinomycetes</taxon>
        <taxon>Micrococcales</taxon>
        <taxon>Cellulomonadaceae</taxon>
        <taxon>Cellulomonas</taxon>
    </lineage>
</organism>
<name>A0A919U402_9CELL</name>
<evidence type="ECO:0000313" key="3">
    <source>
        <dbReference type="EMBL" id="GIG22629.1"/>
    </source>
</evidence>
<dbReference type="InterPro" id="IPR011047">
    <property type="entry name" value="Quinoprotein_ADH-like_sf"/>
</dbReference>
<feature type="domain" description="Pyrrolo-quinoline quinone repeat" evidence="2">
    <location>
        <begin position="420"/>
        <end position="490"/>
    </location>
</feature>
<dbReference type="InterPro" id="IPR015943">
    <property type="entry name" value="WD40/YVTN_repeat-like_dom_sf"/>
</dbReference>
<accession>A0A919U402</accession>
<gene>
    <name evidence="3" type="ORF">Cch01nite_33530</name>
</gene>
<dbReference type="Proteomes" id="UP000632740">
    <property type="component" value="Unassembled WGS sequence"/>
</dbReference>
<proteinExistence type="predicted"/>
<comment type="caution">
    <text evidence="3">The sequence shown here is derived from an EMBL/GenBank/DDBJ whole genome shotgun (WGS) entry which is preliminary data.</text>
</comment>